<keyword evidence="6" id="KW-0479">Metal-binding</keyword>
<comment type="subcellular location">
    <subcellularLocation>
        <location evidence="2">Cytoplasm</location>
    </subcellularLocation>
    <subcellularLocation>
        <location evidence="1">Nucleus</location>
    </subcellularLocation>
</comment>
<dbReference type="GO" id="GO:0045944">
    <property type="term" value="P:positive regulation of transcription by RNA polymerase II"/>
    <property type="evidence" value="ECO:0007669"/>
    <property type="project" value="TreeGrafter"/>
</dbReference>
<protein>
    <recommendedName>
        <fullName evidence="15">Calcium-binding and coiled-coil domain-containing protein 1</fullName>
    </recommendedName>
</protein>
<organism evidence="21 22">
    <name type="scientific">Microcaecilia unicolor</name>
    <dbReference type="NCBI Taxonomy" id="1415580"/>
    <lineage>
        <taxon>Eukaryota</taxon>
        <taxon>Metazoa</taxon>
        <taxon>Chordata</taxon>
        <taxon>Craniata</taxon>
        <taxon>Vertebrata</taxon>
        <taxon>Euteleostomi</taxon>
        <taxon>Amphibia</taxon>
        <taxon>Gymnophiona</taxon>
        <taxon>Siphonopidae</taxon>
        <taxon>Microcaecilia</taxon>
    </lineage>
</organism>
<dbReference type="InterPro" id="IPR041641">
    <property type="entry name" value="CALCOCO1/2_Zn_UBZ1"/>
</dbReference>
<keyword evidence="7 17" id="KW-0863">Zinc-finger</keyword>
<dbReference type="PANTHER" id="PTHR31915:SF5">
    <property type="entry name" value="CALCIUM-BINDING AND COILED-COIL DOMAIN-CONTAINING PROTEIN 1"/>
    <property type="match status" value="1"/>
</dbReference>
<feature type="coiled-coil region" evidence="18">
    <location>
        <begin position="369"/>
        <end position="463"/>
    </location>
</feature>
<feature type="coiled-coil region" evidence="18">
    <location>
        <begin position="232"/>
        <end position="308"/>
    </location>
</feature>
<feature type="domain" description="UBZ1-type" evidence="20">
    <location>
        <begin position="608"/>
        <end position="634"/>
    </location>
</feature>
<keyword evidence="21" id="KW-1185">Reference proteome</keyword>
<evidence type="ECO:0000256" key="4">
    <source>
        <dbReference type="ARBA" id="ARBA00022553"/>
    </source>
</evidence>
<evidence type="ECO:0000256" key="1">
    <source>
        <dbReference type="ARBA" id="ARBA00004123"/>
    </source>
</evidence>
<dbReference type="GO" id="GO:0005634">
    <property type="term" value="C:nucleus"/>
    <property type="evidence" value="ECO:0007669"/>
    <property type="project" value="UniProtKB-SubCell"/>
</dbReference>
<dbReference type="PANTHER" id="PTHR31915">
    <property type="entry name" value="SKICH DOMAIN-CONTAINING PROTEIN"/>
    <property type="match status" value="1"/>
</dbReference>
<evidence type="ECO:0000256" key="16">
    <source>
        <dbReference type="ARBA" id="ARBA00045799"/>
    </source>
</evidence>
<evidence type="ECO:0000256" key="3">
    <source>
        <dbReference type="ARBA" id="ARBA00022490"/>
    </source>
</evidence>
<keyword evidence="13" id="KW-0539">Nucleus</keyword>
<gene>
    <name evidence="22" type="primary">CALCOCO1</name>
</gene>
<keyword evidence="12" id="KW-0804">Transcription</keyword>
<sequence>MEESVLRKSLSQTKSGVVFLNVAQSYIPNTKVECHYTLPPTMKWSASDWIGIFKVEACSVRDYYTFAWSMSPDGSGEGLPIHCSVQFHAYYLPRPGEQQYQFRYVDSHGGLRGQSSPFTFSEPLPMDDLVTLEADEAHMDMLLVVPKATVLQHQLEDSQQERNSLMRVKLQLEEEVGDLKNKIEQLEETLRTTKAEHGKLTEQYEDISASETAVREERDALSHQQADHVARILELEEDVQVFSEKVLEKEEELSRLKHKVASLELKKEKLNEQLKHESAEKEQYKLQVDALYEKLRSTQDQLSASQQKVVLLGEELASASSIRDRTISDLHKSRLETAEVNIKHADMTLKWKEGKGQWCKEKAALIQSMEVEKDKILKLSAEVLKLENSFQEEKSQMQKLRSERSRERDASLVQLSEGRRELKELRSALKVAQMEKEHFQEEKQVLQDYVKKLEERLEKVADEKWTEAAASEGIATATALASDSSLTTDSEDESPEDMRVHPYNLCDNRGATEQTAACQREPSQRVVISQPAPISSQRKQLLEDNSSDSEAEDEKAVMMAAAQSGGEETNLLLPELGAMYHSLVGDFVEKNDPEADSKQGGRPNSCMWKECPICKQRFPPQCDTNTLEQHVDSHFFFSTHEPFIFE</sequence>
<evidence type="ECO:0000256" key="6">
    <source>
        <dbReference type="ARBA" id="ARBA00022723"/>
    </source>
</evidence>
<proteinExistence type="inferred from homology"/>
<comment type="function">
    <text evidence="16">Functions as a coactivator for aryl hydrocarbon and nuclear receptors (NR). Recruited to promoters through its contact with the N-terminal basic helix-loop-helix-Per-Arnt-Sim (PAS) domain of transcription factors or coactivators, such as NCOA2. During ER-activation acts synergistically in combination with other NCOA2-binding proteins, such as EP300, CREBBP and CARM1. Involved in the transcriptional activation of target genes in the Wnt/CTNNB1 pathway. Functions as a secondary coactivator in LEF1-mediated transcriptional activation via its interaction with CTNNB1. Coactivator function for nuclear receptors and LEF1/CTNNB1 involves differential utilization of two different activation regions. In association with CCAR1 enhances GATA1- and MED1-mediated transcriptional activation from the gamma-globin promoter during erythroid differentiation of K562 erythroleukemia cells.</text>
</comment>
<evidence type="ECO:0000256" key="17">
    <source>
        <dbReference type="PROSITE-ProRule" id="PRU01253"/>
    </source>
</evidence>
<dbReference type="InterPro" id="IPR051002">
    <property type="entry name" value="UBA_autophagy_assoc_protein"/>
</dbReference>
<evidence type="ECO:0000256" key="14">
    <source>
        <dbReference type="ARBA" id="ARBA00037963"/>
    </source>
</evidence>
<keyword evidence="3" id="KW-0963">Cytoplasm</keyword>
<feature type="region of interest" description="Disordered" evidence="19">
    <location>
        <begin position="480"/>
        <end position="551"/>
    </location>
</feature>
<evidence type="ECO:0000256" key="18">
    <source>
        <dbReference type="SAM" id="Coils"/>
    </source>
</evidence>
<evidence type="ECO:0000256" key="5">
    <source>
        <dbReference type="ARBA" id="ARBA00022687"/>
    </source>
</evidence>
<evidence type="ECO:0000313" key="22">
    <source>
        <dbReference type="RefSeq" id="XP_030054202.1"/>
    </source>
</evidence>
<evidence type="ECO:0000256" key="2">
    <source>
        <dbReference type="ARBA" id="ARBA00004496"/>
    </source>
</evidence>
<keyword evidence="10 18" id="KW-0175">Coiled coil</keyword>
<keyword evidence="8" id="KW-0862">Zinc</keyword>
<dbReference type="Proteomes" id="UP000515156">
    <property type="component" value="Chromosome 3"/>
</dbReference>
<evidence type="ECO:0000256" key="9">
    <source>
        <dbReference type="ARBA" id="ARBA00023015"/>
    </source>
</evidence>
<dbReference type="Pfam" id="PF18112">
    <property type="entry name" value="Zn-C2H2_12"/>
    <property type="match status" value="1"/>
</dbReference>
<reference evidence="22" key="1">
    <citation type="submission" date="2025-08" db="UniProtKB">
        <authorList>
            <consortium name="RefSeq"/>
        </authorList>
    </citation>
    <scope>IDENTIFICATION</scope>
</reference>
<comment type="similarity">
    <text evidence="14">Belongs to the CALCOCO family.</text>
</comment>
<evidence type="ECO:0000256" key="12">
    <source>
        <dbReference type="ARBA" id="ARBA00023163"/>
    </source>
</evidence>
<evidence type="ECO:0000256" key="8">
    <source>
        <dbReference type="ARBA" id="ARBA00022833"/>
    </source>
</evidence>
<keyword evidence="4" id="KW-0597">Phosphoprotein</keyword>
<dbReference type="InterPro" id="IPR009017">
    <property type="entry name" value="GFP"/>
</dbReference>
<keyword evidence="11" id="KW-0010">Activator</keyword>
<keyword evidence="9" id="KW-0805">Transcription regulation</keyword>
<dbReference type="InterPro" id="IPR041611">
    <property type="entry name" value="SKICH"/>
</dbReference>
<evidence type="ECO:0000313" key="21">
    <source>
        <dbReference type="Proteomes" id="UP000515156"/>
    </source>
</evidence>
<dbReference type="Gene3D" id="2.60.40.2840">
    <property type="match status" value="1"/>
</dbReference>
<dbReference type="AlphaFoldDB" id="A0A6P7XF80"/>
<evidence type="ECO:0000256" key="10">
    <source>
        <dbReference type="ARBA" id="ARBA00023054"/>
    </source>
</evidence>
<name>A0A6P7XF80_9AMPH</name>
<dbReference type="InterPro" id="IPR012852">
    <property type="entry name" value="CALCOCO1-like"/>
</dbReference>
<dbReference type="GO" id="GO:0003713">
    <property type="term" value="F:transcription coactivator activity"/>
    <property type="evidence" value="ECO:0007669"/>
    <property type="project" value="TreeGrafter"/>
</dbReference>
<dbReference type="GO" id="GO:0005737">
    <property type="term" value="C:cytoplasm"/>
    <property type="evidence" value="ECO:0007669"/>
    <property type="project" value="UniProtKB-SubCell"/>
</dbReference>
<dbReference type="GO" id="GO:0016055">
    <property type="term" value="P:Wnt signaling pathway"/>
    <property type="evidence" value="ECO:0007669"/>
    <property type="project" value="UniProtKB-KW"/>
</dbReference>
<accession>A0A6P7XF80</accession>
<keyword evidence="5" id="KW-0879">Wnt signaling pathway</keyword>
<feature type="coiled-coil region" evidence="18">
    <location>
        <begin position="155"/>
        <end position="203"/>
    </location>
</feature>
<dbReference type="RefSeq" id="XP_030054202.1">
    <property type="nucleotide sequence ID" value="XM_030198342.1"/>
</dbReference>
<dbReference type="Gene3D" id="2.40.155.10">
    <property type="entry name" value="Green fluorescent protein"/>
    <property type="match status" value="1"/>
</dbReference>
<dbReference type="CTD" id="57658"/>
<dbReference type="Pfam" id="PF07888">
    <property type="entry name" value="CALCOCO1"/>
    <property type="match status" value="1"/>
</dbReference>
<dbReference type="PROSITE" id="PS51905">
    <property type="entry name" value="ZF_UBZ1"/>
    <property type="match status" value="1"/>
</dbReference>
<dbReference type="GO" id="GO:0008270">
    <property type="term" value="F:zinc ion binding"/>
    <property type="evidence" value="ECO:0007669"/>
    <property type="project" value="UniProtKB-KW"/>
</dbReference>
<evidence type="ECO:0000256" key="15">
    <source>
        <dbReference type="ARBA" id="ARBA00040932"/>
    </source>
</evidence>
<evidence type="ECO:0000256" key="7">
    <source>
        <dbReference type="ARBA" id="ARBA00022771"/>
    </source>
</evidence>
<dbReference type="Pfam" id="PF17751">
    <property type="entry name" value="SKICH"/>
    <property type="match status" value="1"/>
</dbReference>
<evidence type="ECO:0000256" key="19">
    <source>
        <dbReference type="SAM" id="MobiDB-lite"/>
    </source>
</evidence>
<evidence type="ECO:0000259" key="20">
    <source>
        <dbReference type="PROSITE" id="PS51905"/>
    </source>
</evidence>
<evidence type="ECO:0000256" key="11">
    <source>
        <dbReference type="ARBA" id="ARBA00023159"/>
    </source>
</evidence>
<dbReference type="GeneID" id="115466812"/>
<evidence type="ECO:0000256" key="13">
    <source>
        <dbReference type="ARBA" id="ARBA00023242"/>
    </source>
</evidence>